<dbReference type="PANTHER" id="PTHR43289:SF34">
    <property type="entry name" value="SERINE_THREONINE-PROTEIN KINASE YBDM-RELATED"/>
    <property type="match status" value="1"/>
</dbReference>
<proteinExistence type="predicted"/>
<dbReference type="CDD" id="cd14014">
    <property type="entry name" value="STKc_PknB_like"/>
    <property type="match status" value="1"/>
</dbReference>
<dbReference type="Gene3D" id="1.10.510.10">
    <property type="entry name" value="Transferase(Phosphotransferase) domain 1"/>
    <property type="match status" value="1"/>
</dbReference>
<dbReference type="Pfam" id="PF00069">
    <property type="entry name" value="Pkinase"/>
    <property type="match status" value="1"/>
</dbReference>
<evidence type="ECO:0000256" key="1">
    <source>
        <dbReference type="ARBA" id="ARBA00022679"/>
    </source>
</evidence>
<evidence type="ECO:0000256" key="4">
    <source>
        <dbReference type="ARBA" id="ARBA00022840"/>
    </source>
</evidence>
<evidence type="ECO:0000256" key="3">
    <source>
        <dbReference type="ARBA" id="ARBA00022777"/>
    </source>
</evidence>
<dbReference type="InterPro" id="IPR008271">
    <property type="entry name" value="Ser/Thr_kinase_AS"/>
</dbReference>
<dbReference type="GO" id="GO:0004674">
    <property type="term" value="F:protein serine/threonine kinase activity"/>
    <property type="evidence" value="ECO:0007669"/>
    <property type="project" value="UniProtKB-EC"/>
</dbReference>
<comment type="caution">
    <text evidence="7">The sequence shown here is derived from an EMBL/GenBank/DDBJ whole genome shotgun (WGS) entry which is preliminary data.</text>
</comment>
<organism evidence="7 8">
    <name type="scientific">Actinomadura macrotermitis</name>
    <dbReference type="NCBI Taxonomy" id="2585200"/>
    <lineage>
        <taxon>Bacteria</taxon>
        <taxon>Bacillati</taxon>
        <taxon>Actinomycetota</taxon>
        <taxon>Actinomycetes</taxon>
        <taxon>Streptosporangiales</taxon>
        <taxon>Thermomonosporaceae</taxon>
        <taxon>Actinomadura</taxon>
    </lineage>
</organism>
<evidence type="ECO:0000313" key="7">
    <source>
        <dbReference type="EMBL" id="MQY03067.1"/>
    </source>
</evidence>
<evidence type="ECO:0000256" key="5">
    <source>
        <dbReference type="SAM" id="MobiDB-lite"/>
    </source>
</evidence>
<keyword evidence="3 7" id="KW-0418">Kinase</keyword>
<dbReference type="Proteomes" id="UP000487268">
    <property type="component" value="Unassembled WGS sequence"/>
</dbReference>
<evidence type="ECO:0000259" key="6">
    <source>
        <dbReference type="PROSITE" id="PS50011"/>
    </source>
</evidence>
<feature type="region of interest" description="Disordered" evidence="5">
    <location>
        <begin position="275"/>
        <end position="304"/>
    </location>
</feature>
<evidence type="ECO:0000256" key="2">
    <source>
        <dbReference type="ARBA" id="ARBA00022741"/>
    </source>
</evidence>
<protein>
    <submittedName>
        <fullName evidence="7">Serine/threonine-protein kinase PknD</fullName>
        <ecNumber evidence="7">2.7.11.1</ecNumber>
    </submittedName>
</protein>
<keyword evidence="8" id="KW-1185">Reference proteome</keyword>
<reference evidence="7 8" key="1">
    <citation type="submission" date="2019-10" db="EMBL/GenBank/DDBJ databases">
        <title>Actinomadura rubteroloni sp. nov. and Actinomadura macrotermitis sp. nov., isolated from the gut of fungus growing-termite Macrotermes natalensis.</title>
        <authorList>
            <person name="Benndorf R."/>
            <person name="Martin K."/>
            <person name="Kuefner M."/>
            <person name="De Beer W."/>
            <person name="Kaster A.-K."/>
            <person name="Vollmers J."/>
            <person name="Poulsen M."/>
            <person name="Beemelmanns C."/>
        </authorList>
    </citation>
    <scope>NUCLEOTIDE SEQUENCE [LARGE SCALE GENOMIC DNA]</scope>
    <source>
        <strain evidence="7 8">RB68</strain>
    </source>
</reference>
<dbReference type="AlphaFoldDB" id="A0A7K0BPL0"/>
<keyword evidence="4" id="KW-0067">ATP-binding</keyword>
<dbReference type="PROSITE" id="PS50011">
    <property type="entry name" value="PROTEIN_KINASE_DOM"/>
    <property type="match status" value="1"/>
</dbReference>
<dbReference type="SUPFAM" id="SSF56112">
    <property type="entry name" value="Protein kinase-like (PK-like)"/>
    <property type="match status" value="1"/>
</dbReference>
<evidence type="ECO:0000313" key="8">
    <source>
        <dbReference type="Proteomes" id="UP000487268"/>
    </source>
</evidence>
<gene>
    <name evidence="7" type="primary">pknD_5</name>
    <name evidence="7" type="ORF">ACRB68_11020</name>
</gene>
<dbReference type="RefSeq" id="WP_207709573.1">
    <property type="nucleotide sequence ID" value="NZ_WEGH01000001.1"/>
</dbReference>
<dbReference type="GO" id="GO:0005524">
    <property type="term" value="F:ATP binding"/>
    <property type="evidence" value="ECO:0007669"/>
    <property type="project" value="UniProtKB-KW"/>
</dbReference>
<accession>A0A7K0BPL0</accession>
<dbReference type="PANTHER" id="PTHR43289">
    <property type="entry name" value="MITOGEN-ACTIVATED PROTEIN KINASE KINASE KINASE 20-RELATED"/>
    <property type="match status" value="1"/>
</dbReference>
<keyword evidence="1 7" id="KW-0808">Transferase</keyword>
<dbReference type="InterPro" id="IPR011009">
    <property type="entry name" value="Kinase-like_dom_sf"/>
</dbReference>
<dbReference type="PROSITE" id="PS00108">
    <property type="entry name" value="PROTEIN_KINASE_ST"/>
    <property type="match status" value="1"/>
</dbReference>
<dbReference type="InterPro" id="IPR000719">
    <property type="entry name" value="Prot_kinase_dom"/>
</dbReference>
<dbReference type="EC" id="2.7.11.1" evidence="7"/>
<sequence>MSPVRPLLPNDPATLGAYELVGRLGEGGQSIVYLGRGPDGRTAAVKLLRAQLVGDPEWRARFVRELGVLGRVAGFCTAQVLDADVDGDQPYVVSEYVRGPSLAGLVSAQGPRTGTDLDRLAIGTITALAAIHRSGILHRDFKPSNVLMGPDGPRVIDFGIARMLGPVATRASGVVGTPSYMAPEQVTDLELGTAVDVFAWAATILYAATGEHPFGDDTISAVFGRILYQEPDLSPLPEPLRGIVRRCLAKEPGERPAAQQILLDLLGREVHAGDRPEDALSTGASLADPAAPAPPAARARPRGGRRWKAAAAVVPLTALLAGAAVWALPEERRRDEPRLAASDTVAPPAEAAEAATGAAAAVRAVLSFSYKRFDQDVAAAHARVTPRYQGEYDKELDRGNWRVRLRDTRSSVATEVTDAGIVAAAPGRATVLTYVRRTVRSAGARPRVLRDPVRVSVTRQGSAWLLDTLFILNAESVPAGSGADPWPGGRARAALTAAGRATAGVTGTAVETALRPGGTAGEARALVLVAACKPGSCKVGDRMSVHRLVLHRQGGAWRVRNDDAL</sequence>
<name>A0A7K0BPL0_9ACTN</name>
<dbReference type="Gene3D" id="3.30.200.20">
    <property type="entry name" value="Phosphorylase Kinase, domain 1"/>
    <property type="match status" value="1"/>
</dbReference>
<dbReference type="EMBL" id="WEGH01000001">
    <property type="protein sequence ID" value="MQY03067.1"/>
    <property type="molecule type" value="Genomic_DNA"/>
</dbReference>
<feature type="domain" description="Protein kinase" evidence="6">
    <location>
        <begin position="18"/>
        <end position="266"/>
    </location>
</feature>
<keyword evidence="2" id="KW-0547">Nucleotide-binding</keyword>